<evidence type="ECO:0000313" key="1">
    <source>
        <dbReference type="EMBL" id="EFH69821.1"/>
    </source>
</evidence>
<reference evidence="2" key="1">
    <citation type="journal article" date="2011" name="Nat. Genet.">
        <title>The Arabidopsis lyrata genome sequence and the basis of rapid genome size change.</title>
        <authorList>
            <person name="Hu T.T."/>
            <person name="Pattyn P."/>
            <person name="Bakker E.G."/>
            <person name="Cao J."/>
            <person name="Cheng J.-F."/>
            <person name="Clark R.M."/>
            <person name="Fahlgren N."/>
            <person name="Fawcett J.A."/>
            <person name="Grimwood J."/>
            <person name="Gundlach H."/>
            <person name="Haberer G."/>
            <person name="Hollister J.D."/>
            <person name="Ossowski S."/>
            <person name="Ottilar R.P."/>
            <person name="Salamov A.A."/>
            <person name="Schneeberger K."/>
            <person name="Spannagl M."/>
            <person name="Wang X."/>
            <person name="Yang L."/>
            <person name="Nasrallah M.E."/>
            <person name="Bergelson J."/>
            <person name="Carrington J.C."/>
            <person name="Gaut B.S."/>
            <person name="Schmutz J."/>
            <person name="Mayer K.F.X."/>
            <person name="Van de Peer Y."/>
            <person name="Grigoriev I.V."/>
            <person name="Nordborg M."/>
            <person name="Weigel D."/>
            <person name="Guo Y.-L."/>
        </authorList>
    </citation>
    <scope>NUCLEOTIDE SEQUENCE [LARGE SCALE GENOMIC DNA]</scope>
    <source>
        <strain evidence="2">cv. MN47</strain>
    </source>
</reference>
<proteinExistence type="predicted"/>
<dbReference type="Gramene" id="scaffold_103258.1">
    <property type="protein sequence ID" value="scaffold_103258.1"/>
    <property type="gene ID" value="scaffold_103258.1"/>
</dbReference>
<name>D7KDT5_ARALL</name>
<organism evidence="2">
    <name type="scientific">Arabidopsis lyrata subsp. lyrata</name>
    <name type="common">Lyre-leaved rock-cress</name>
    <dbReference type="NCBI Taxonomy" id="81972"/>
    <lineage>
        <taxon>Eukaryota</taxon>
        <taxon>Viridiplantae</taxon>
        <taxon>Streptophyta</taxon>
        <taxon>Embryophyta</taxon>
        <taxon>Tracheophyta</taxon>
        <taxon>Spermatophyta</taxon>
        <taxon>Magnoliopsida</taxon>
        <taxon>eudicotyledons</taxon>
        <taxon>Gunneridae</taxon>
        <taxon>Pentapetalae</taxon>
        <taxon>rosids</taxon>
        <taxon>malvids</taxon>
        <taxon>Brassicales</taxon>
        <taxon>Brassicaceae</taxon>
        <taxon>Camelineae</taxon>
        <taxon>Arabidopsis</taxon>
    </lineage>
</organism>
<keyword evidence="2" id="KW-1185">Reference proteome</keyword>
<dbReference type="AlphaFoldDB" id="D7KDT5"/>
<gene>
    <name evidence="1" type="ORF">ARALYDRAFT_890464</name>
</gene>
<accession>D7KDT5</accession>
<protein>
    <submittedName>
        <fullName evidence="1">Predicted protein</fullName>
    </submittedName>
</protein>
<dbReference type="EMBL" id="GL348713">
    <property type="protein sequence ID" value="EFH69821.1"/>
    <property type="molecule type" value="Genomic_DNA"/>
</dbReference>
<dbReference type="Proteomes" id="UP000008694">
    <property type="component" value="Unassembled WGS sequence"/>
</dbReference>
<dbReference type="HOGENOM" id="CLU_3016931_0_0_1"/>
<sequence length="56" mass="6590">MANQSLCRSRSDWVSQNINTKISQSPCYIHRNGCRLSLGRQFHIITFPQNINELRR</sequence>
<evidence type="ECO:0000313" key="2">
    <source>
        <dbReference type="Proteomes" id="UP000008694"/>
    </source>
</evidence>